<dbReference type="RefSeq" id="WP_168080837.1">
    <property type="nucleotide sequence ID" value="NZ_JAAVJI010000001.1"/>
</dbReference>
<sequence>MVAITSALSPFLPYLAVVLLFAVVLAKRLQAPAQKGQAGEAWVRFFAYWGLPASTYKRLHNLTLRVEDGTTQIDHVFLSRYGLFVVETKHMKGRIFGAEREPRWLQKVGRHSYSFQNPLRQNYRHLKALEYCLGVDMAHLHSVVVFTGPARLKRPMPPQVVRGWGLARYIRRYHEPVFSQAQVAAFTRALKQQRLPPGEATDRAHVEGLRRRHGQRNPGKRRGLMLTSLLGMAVTGLIACAGKPLPLVTQAVTALAPIGQDVNTAAAALLANAQGTLKRGPQAPMQPNQHVPGPKHSLRACIKPNNLVDDDVKHCMNGTRVRDW</sequence>
<dbReference type="InterPro" id="IPR011528">
    <property type="entry name" value="NERD"/>
</dbReference>
<name>A0ABX0Y9G1_9PSED</name>
<reference evidence="3 4" key="1">
    <citation type="submission" date="2020-03" db="EMBL/GenBank/DDBJ databases">
        <authorList>
            <person name="Wang L."/>
            <person name="He N."/>
            <person name="Li Y."/>
            <person name="Fang Y."/>
            <person name="Zhang F."/>
        </authorList>
    </citation>
    <scope>NUCLEOTIDE SEQUENCE [LARGE SCALE GENOMIC DNA]</scope>
    <source>
        <strain evidence="4">hsmgli-8</strain>
    </source>
</reference>
<dbReference type="Proteomes" id="UP000746535">
    <property type="component" value="Unassembled WGS sequence"/>
</dbReference>
<protein>
    <submittedName>
        <fullName evidence="3">NERD domain-containing protein</fullName>
    </submittedName>
</protein>
<organism evidence="3 4">
    <name type="scientific">Pseudomonas quercus</name>
    <dbReference type="NCBI Taxonomy" id="2722792"/>
    <lineage>
        <taxon>Bacteria</taxon>
        <taxon>Pseudomonadati</taxon>
        <taxon>Pseudomonadota</taxon>
        <taxon>Gammaproteobacteria</taxon>
        <taxon>Pseudomonadales</taxon>
        <taxon>Pseudomonadaceae</taxon>
        <taxon>Pseudomonas</taxon>
    </lineage>
</organism>
<feature type="domain" description="NERD" evidence="2">
    <location>
        <begin position="35"/>
        <end position="152"/>
    </location>
</feature>
<proteinExistence type="predicted"/>
<evidence type="ECO:0000259" key="2">
    <source>
        <dbReference type="PROSITE" id="PS50965"/>
    </source>
</evidence>
<accession>A0ABX0Y9G1</accession>
<evidence type="ECO:0000256" key="1">
    <source>
        <dbReference type="SAM" id="MobiDB-lite"/>
    </source>
</evidence>
<gene>
    <name evidence="3" type="ORF">HBH25_01620</name>
</gene>
<dbReference type="PROSITE" id="PS50965">
    <property type="entry name" value="NERD"/>
    <property type="match status" value="1"/>
</dbReference>
<dbReference type="EMBL" id="JAAVJI010000001">
    <property type="protein sequence ID" value="NJO99566.1"/>
    <property type="molecule type" value="Genomic_DNA"/>
</dbReference>
<feature type="compositionally biased region" description="Basic and acidic residues" evidence="1">
    <location>
        <begin position="200"/>
        <end position="209"/>
    </location>
</feature>
<comment type="caution">
    <text evidence="3">The sequence shown here is derived from an EMBL/GenBank/DDBJ whole genome shotgun (WGS) entry which is preliminary data.</text>
</comment>
<dbReference type="Pfam" id="PF08378">
    <property type="entry name" value="NERD"/>
    <property type="match status" value="1"/>
</dbReference>
<evidence type="ECO:0000313" key="3">
    <source>
        <dbReference type="EMBL" id="NJO99566.1"/>
    </source>
</evidence>
<evidence type="ECO:0000313" key="4">
    <source>
        <dbReference type="Proteomes" id="UP000746535"/>
    </source>
</evidence>
<feature type="region of interest" description="Disordered" evidence="1">
    <location>
        <begin position="196"/>
        <end position="221"/>
    </location>
</feature>
<keyword evidence="4" id="KW-1185">Reference proteome</keyword>
<feature type="compositionally biased region" description="Basic residues" evidence="1">
    <location>
        <begin position="210"/>
        <end position="221"/>
    </location>
</feature>